<proteinExistence type="predicted"/>
<evidence type="ECO:0000313" key="3">
    <source>
        <dbReference type="EMBL" id="RXN17964.1"/>
    </source>
</evidence>
<dbReference type="CDD" id="cd00024">
    <property type="entry name" value="CD_CSD"/>
    <property type="match status" value="1"/>
</dbReference>
<dbReference type="Pfam" id="PF00385">
    <property type="entry name" value="Chromo"/>
    <property type="match status" value="1"/>
</dbReference>
<sequence>MLDLACVMNKTPAPPPPRIVDGGPAYTVRRILDSRPRGRGTQYLVDWEGYGPEERSWVPGRFILDPALIQDYRRRVSSTPGPSGAGPGGGALAYANDPRPYSMALFALQQKYGQPHQLVLREIKAILALPRQLLSKLPTEHVTNFARYARASLNGQSYNLVNFSVWLQEEAECQAMADQFTKLESR</sequence>
<dbReference type="EMBL" id="QBIY01012731">
    <property type="protein sequence ID" value="RXN17964.1"/>
    <property type="molecule type" value="Genomic_DNA"/>
</dbReference>
<reference evidence="3 4" key="1">
    <citation type="submission" date="2018-03" db="EMBL/GenBank/DDBJ databases">
        <title>Draft genome sequence of Rohu Carp (Labeo rohita).</title>
        <authorList>
            <person name="Das P."/>
            <person name="Kushwaha B."/>
            <person name="Joshi C.G."/>
            <person name="Kumar D."/>
            <person name="Nagpure N.S."/>
            <person name="Sahoo L."/>
            <person name="Das S.P."/>
            <person name="Bit A."/>
            <person name="Patnaik S."/>
            <person name="Meher P.K."/>
            <person name="Jayasankar P."/>
            <person name="Koringa P.G."/>
            <person name="Patel N.V."/>
            <person name="Hinsu A.T."/>
            <person name="Kumar R."/>
            <person name="Pandey M."/>
            <person name="Agarwal S."/>
            <person name="Srivastava S."/>
            <person name="Singh M."/>
            <person name="Iquebal M.A."/>
            <person name="Jaiswal S."/>
            <person name="Angadi U.B."/>
            <person name="Kumar N."/>
            <person name="Raza M."/>
            <person name="Shah T.M."/>
            <person name="Rai A."/>
            <person name="Jena J.K."/>
        </authorList>
    </citation>
    <scope>NUCLEOTIDE SEQUENCE [LARGE SCALE GENOMIC DNA]</scope>
    <source>
        <strain evidence="3">DASCIFA01</strain>
        <tissue evidence="3">Testis</tissue>
    </source>
</reference>
<dbReference type="InterPro" id="IPR023780">
    <property type="entry name" value="Chromo_domain"/>
</dbReference>
<comment type="caution">
    <text evidence="3">The sequence shown here is derived from an EMBL/GenBank/DDBJ whole genome shotgun (WGS) entry which is preliminary data.</text>
</comment>
<evidence type="ECO:0000313" key="4">
    <source>
        <dbReference type="Proteomes" id="UP000290572"/>
    </source>
</evidence>
<evidence type="ECO:0000256" key="1">
    <source>
        <dbReference type="ARBA" id="ARBA00004123"/>
    </source>
</evidence>
<dbReference type="Proteomes" id="UP000290572">
    <property type="component" value="Unassembled WGS sequence"/>
</dbReference>
<evidence type="ECO:0000259" key="2">
    <source>
        <dbReference type="PROSITE" id="PS50013"/>
    </source>
</evidence>
<organism evidence="3 4">
    <name type="scientific">Labeo rohita</name>
    <name type="common">Indian major carp</name>
    <name type="synonym">Cyprinus rohita</name>
    <dbReference type="NCBI Taxonomy" id="84645"/>
    <lineage>
        <taxon>Eukaryota</taxon>
        <taxon>Metazoa</taxon>
        <taxon>Chordata</taxon>
        <taxon>Craniata</taxon>
        <taxon>Vertebrata</taxon>
        <taxon>Euteleostomi</taxon>
        <taxon>Actinopterygii</taxon>
        <taxon>Neopterygii</taxon>
        <taxon>Teleostei</taxon>
        <taxon>Ostariophysi</taxon>
        <taxon>Cypriniformes</taxon>
        <taxon>Cyprinidae</taxon>
        <taxon>Labeoninae</taxon>
        <taxon>Labeonini</taxon>
        <taxon>Labeo</taxon>
    </lineage>
</organism>
<name>A0A498MF40_LABRO</name>
<dbReference type="InterPro" id="IPR016197">
    <property type="entry name" value="Chromo-like_dom_sf"/>
</dbReference>
<dbReference type="GO" id="GO:0005634">
    <property type="term" value="C:nucleus"/>
    <property type="evidence" value="ECO:0007669"/>
    <property type="project" value="UniProtKB-SubCell"/>
</dbReference>
<dbReference type="AlphaFoldDB" id="A0A498MF40"/>
<dbReference type="PROSITE" id="PS50013">
    <property type="entry name" value="CHROMO_2"/>
    <property type="match status" value="1"/>
</dbReference>
<dbReference type="STRING" id="84645.A0A498MF40"/>
<comment type="subcellular location">
    <subcellularLocation>
        <location evidence="1">Nucleus</location>
    </subcellularLocation>
</comment>
<feature type="domain" description="Chromo" evidence="2">
    <location>
        <begin position="26"/>
        <end position="84"/>
    </location>
</feature>
<gene>
    <name evidence="3" type="ORF">ROHU_007934</name>
</gene>
<dbReference type="InterPro" id="IPR000953">
    <property type="entry name" value="Chromo/chromo_shadow_dom"/>
</dbReference>
<dbReference type="SUPFAM" id="SSF54160">
    <property type="entry name" value="Chromo domain-like"/>
    <property type="match status" value="1"/>
</dbReference>
<protein>
    <submittedName>
        <fullName evidence="3">P2Y purinoceptor 12-like protein</fullName>
    </submittedName>
</protein>
<dbReference type="SMART" id="SM00298">
    <property type="entry name" value="CHROMO"/>
    <property type="match status" value="1"/>
</dbReference>
<dbReference type="Gene3D" id="2.40.50.40">
    <property type="match status" value="1"/>
</dbReference>
<accession>A0A498MF40</accession>
<keyword evidence="4" id="KW-1185">Reference proteome</keyword>